<dbReference type="RefSeq" id="WP_419193605.1">
    <property type="nucleotide sequence ID" value="NZ_CP036279.1"/>
</dbReference>
<proteinExistence type="predicted"/>
<accession>A0A518B4E2</accession>
<dbReference type="Proteomes" id="UP000317093">
    <property type="component" value="Chromosome"/>
</dbReference>
<dbReference type="InterPro" id="IPR034660">
    <property type="entry name" value="DinB/YfiT-like"/>
</dbReference>
<dbReference type="AlphaFoldDB" id="A0A518B4E2"/>
<dbReference type="Gene3D" id="1.20.120.450">
    <property type="entry name" value="dinb family like domain"/>
    <property type="match status" value="1"/>
</dbReference>
<dbReference type="Pfam" id="PF12867">
    <property type="entry name" value="DinB_2"/>
    <property type="match status" value="1"/>
</dbReference>
<reference evidence="2 3" key="1">
    <citation type="submission" date="2019-02" db="EMBL/GenBank/DDBJ databases">
        <title>Deep-cultivation of Planctomycetes and their phenomic and genomic characterization uncovers novel biology.</title>
        <authorList>
            <person name="Wiegand S."/>
            <person name="Jogler M."/>
            <person name="Boedeker C."/>
            <person name="Pinto D."/>
            <person name="Vollmers J."/>
            <person name="Rivas-Marin E."/>
            <person name="Kohn T."/>
            <person name="Peeters S.H."/>
            <person name="Heuer A."/>
            <person name="Rast P."/>
            <person name="Oberbeckmann S."/>
            <person name="Bunk B."/>
            <person name="Jeske O."/>
            <person name="Meyerdierks A."/>
            <person name="Storesund J.E."/>
            <person name="Kallscheuer N."/>
            <person name="Luecker S."/>
            <person name="Lage O.M."/>
            <person name="Pohl T."/>
            <person name="Merkel B.J."/>
            <person name="Hornburger P."/>
            <person name="Mueller R.-W."/>
            <person name="Bruemmer F."/>
            <person name="Labrenz M."/>
            <person name="Spormann A.M."/>
            <person name="Op den Camp H."/>
            <person name="Overmann J."/>
            <person name="Amann R."/>
            <person name="Jetten M.S.M."/>
            <person name="Mascher T."/>
            <person name="Medema M.H."/>
            <person name="Devos D.P."/>
            <person name="Kaster A.-K."/>
            <person name="Ovreas L."/>
            <person name="Rohde M."/>
            <person name="Galperin M.Y."/>
            <person name="Jogler C."/>
        </authorList>
    </citation>
    <scope>NUCLEOTIDE SEQUENCE [LARGE SCALE GENOMIC DNA]</scope>
    <source>
        <strain evidence="2 3">Pan216</strain>
    </source>
</reference>
<dbReference type="SUPFAM" id="SSF109854">
    <property type="entry name" value="DinB/YfiT-like putative metalloenzymes"/>
    <property type="match status" value="1"/>
</dbReference>
<dbReference type="KEGG" id="knv:Pan216_27160"/>
<evidence type="ECO:0000259" key="1">
    <source>
        <dbReference type="Pfam" id="PF12867"/>
    </source>
</evidence>
<dbReference type="EMBL" id="CP036279">
    <property type="protein sequence ID" value="QDU61851.1"/>
    <property type="molecule type" value="Genomic_DNA"/>
</dbReference>
<organism evidence="2 3">
    <name type="scientific">Kolteria novifilia</name>
    <dbReference type="NCBI Taxonomy" id="2527975"/>
    <lineage>
        <taxon>Bacteria</taxon>
        <taxon>Pseudomonadati</taxon>
        <taxon>Planctomycetota</taxon>
        <taxon>Planctomycetia</taxon>
        <taxon>Kolteriales</taxon>
        <taxon>Kolteriaceae</taxon>
        <taxon>Kolteria</taxon>
    </lineage>
</organism>
<name>A0A518B4E2_9BACT</name>
<gene>
    <name evidence="2" type="ORF">Pan216_27160</name>
</gene>
<dbReference type="InterPro" id="IPR024775">
    <property type="entry name" value="DinB-like"/>
</dbReference>
<evidence type="ECO:0000313" key="3">
    <source>
        <dbReference type="Proteomes" id="UP000317093"/>
    </source>
</evidence>
<keyword evidence="3" id="KW-1185">Reference proteome</keyword>
<sequence length="162" mass="18248">MFPDYLANTARVNLKYAKGLVVDLEDEQFCEQPGSIVNHPAWILAHMCSANETGLSLLAREPVMPEELAARYRRGSEPTAERSDYPSKEELLSYFERQTESLIAGVRELDPAQLQEPMTIERLKERFPHIGDGVVYLLTAHPAIHLGQLSAWRRAMGMGPIN</sequence>
<evidence type="ECO:0000313" key="2">
    <source>
        <dbReference type="EMBL" id="QDU61851.1"/>
    </source>
</evidence>
<feature type="domain" description="DinB-like" evidence="1">
    <location>
        <begin position="19"/>
        <end position="149"/>
    </location>
</feature>
<protein>
    <submittedName>
        <fullName evidence="2">DinB superfamily protein</fullName>
    </submittedName>
</protein>